<dbReference type="PANTHER" id="PTHR35091">
    <property type="entry name" value="FLAGELLAR PROTEIN FLIL"/>
    <property type="match status" value="1"/>
</dbReference>
<reference evidence="11 12" key="1">
    <citation type="submission" date="2023-03" db="EMBL/GenBank/DDBJ databases">
        <authorList>
            <person name="Uniacke-Lowe S."/>
            <person name="Ross P."/>
            <person name="Hill C."/>
        </authorList>
    </citation>
    <scope>NUCLEOTIDE SEQUENCE [LARGE SCALE GENOMIC DNA]</scope>
    <source>
        <strain evidence="11 12">APC 4016</strain>
    </source>
</reference>
<dbReference type="InterPro" id="IPR005503">
    <property type="entry name" value="FliL"/>
</dbReference>
<evidence type="ECO:0000313" key="12">
    <source>
        <dbReference type="Proteomes" id="UP001225873"/>
    </source>
</evidence>
<keyword evidence="5 10" id="KW-0145">Chemotaxis</keyword>
<keyword evidence="9 10" id="KW-0472">Membrane</keyword>
<keyword evidence="8 10" id="KW-1133">Transmembrane helix</keyword>
<evidence type="ECO:0000313" key="11">
    <source>
        <dbReference type="EMBL" id="MDN3427883.1"/>
    </source>
</evidence>
<gene>
    <name evidence="11" type="ORF">QMA01_11320</name>
</gene>
<protein>
    <recommendedName>
        <fullName evidence="10">Flagellar protein FliL</fullName>
    </recommendedName>
</protein>
<comment type="function">
    <text evidence="1 10">Controls the rotational direction of flagella during chemotaxis.</text>
</comment>
<accession>A0ABT7ZL82</accession>
<evidence type="ECO:0000256" key="6">
    <source>
        <dbReference type="ARBA" id="ARBA00022692"/>
    </source>
</evidence>
<comment type="similarity">
    <text evidence="3 10">Belongs to the FliL family.</text>
</comment>
<evidence type="ECO:0000256" key="5">
    <source>
        <dbReference type="ARBA" id="ARBA00022500"/>
    </source>
</evidence>
<keyword evidence="11" id="KW-0282">Flagellum</keyword>
<feature type="transmembrane region" description="Helical" evidence="10">
    <location>
        <begin position="12"/>
        <end position="29"/>
    </location>
</feature>
<evidence type="ECO:0000256" key="1">
    <source>
        <dbReference type="ARBA" id="ARBA00002254"/>
    </source>
</evidence>
<keyword evidence="11" id="KW-0969">Cilium</keyword>
<dbReference type="EMBL" id="JASDCQ010000003">
    <property type="protein sequence ID" value="MDN3427883.1"/>
    <property type="molecule type" value="Genomic_DNA"/>
</dbReference>
<evidence type="ECO:0000256" key="4">
    <source>
        <dbReference type="ARBA" id="ARBA00022475"/>
    </source>
</evidence>
<evidence type="ECO:0000256" key="3">
    <source>
        <dbReference type="ARBA" id="ARBA00008281"/>
    </source>
</evidence>
<proteinExistence type="inferred from homology"/>
<evidence type="ECO:0000256" key="2">
    <source>
        <dbReference type="ARBA" id="ARBA00004162"/>
    </source>
</evidence>
<comment type="caution">
    <text evidence="11">The sequence shown here is derived from an EMBL/GenBank/DDBJ whole genome shotgun (WGS) entry which is preliminary data.</text>
</comment>
<dbReference type="Pfam" id="PF03748">
    <property type="entry name" value="FliL"/>
    <property type="match status" value="1"/>
</dbReference>
<organism evidence="11 12">
    <name type="scientific">Planococcus notacanthi</name>
    <dbReference type="NCBI Taxonomy" id="3035188"/>
    <lineage>
        <taxon>Bacteria</taxon>
        <taxon>Bacillati</taxon>
        <taxon>Bacillota</taxon>
        <taxon>Bacilli</taxon>
        <taxon>Bacillales</taxon>
        <taxon>Caryophanaceae</taxon>
        <taxon>Planococcus</taxon>
    </lineage>
</organism>
<dbReference type="PANTHER" id="PTHR35091:SF2">
    <property type="entry name" value="FLAGELLAR PROTEIN FLIL"/>
    <property type="match status" value="1"/>
</dbReference>
<evidence type="ECO:0000256" key="8">
    <source>
        <dbReference type="ARBA" id="ARBA00022989"/>
    </source>
</evidence>
<keyword evidence="7 10" id="KW-0283">Flagellar rotation</keyword>
<evidence type="ECO:0000256" key="7">
    <source>
        <dbReference type="ARBA" id="ARBA00022779"/>
    </source>
</evidence>
<comment type="subcellular location">
    <subcellularLocation>
        <location evidence="2">Cell membrane</location>
        <topology evidence="2">Single-pass membrane protein</topology>
    </subcellularLocation>
</comment>
<keyword evidence="11" id="KW-0966">Cell projection</keyword>
<dbReference type="Proteomes" id="UP001225873">
    <property type="component" value="Unassembled WGS sequence"/>
</dbReference>
<dbReference type="RefSeq" id="WP_290215023.1">
    <property type="nucleotide sequence ID" value="NZ_JASDCQ010000003.1"/>
</dbReference>
<name>A0ABT7ZL82_9BACL</name>
<evidence type="ECO:0000256" key="9">
    <source>
        <dbReference type="ARBA" id="ARBA00023136"/>
    </source>
</evidence>
<sequence length="144" mass="15323">MGKLGKLEKIIAVVIIATIVGGGAAFYVGQKDAEAEVDKPLSAEEVEKLSVATDIITTNLASPGSYGVVQFNILLSDKKTKKEAEKRTAEVRAAVIATVASFEKDELIGENGIETLETAVAARLAEVFQKGTVDRVLVTEFKVQ</sequence>
<evidence type="ECO:0000256" key="10">
    <source>
        <dbReference type="RuleBase" id="RU364125"/>
    </source>
</evidence>
<keyword evidence="4 10" id="KW-1003">Cell membrane</keyword>
<keyword evidence="6 10" id="KW-0812">Transmembrane</keyword>
<keyword evidence="12" id="KW-1185">Reference proteome</keyword>